<feature type="transmembrane region" description="Helical" evidence="6">
    <location>
        <begin position="629"/>
        <end position="648"/>
    </location>
</feature>
<organism evidence="8 9">
    <name type="scientific">Enterococcus rotai</name>
    <dbReference type="NCBI Taxonomy" id="118060"/>
    <lineage>
        <taxon>Bacteria</taxon>
        <taxon>Bacillati</taxon>
        <taxon>Bacillota</taxon>
        <taxon>Bacilli</taxon>
        <taxon>Lactobacillales</taxon>
        <taxon>Enterococcaceae</taxon>
        <taxon>Enterococcus</taxon>
    </lineage>
</organism>
<evidence type="ECO:0000259" key="7">
    <source>
        <dbReference type="Pfam" id="PF02687"/>
    </source>
</evidence>
<feature type="transmembrane region" description="Helical" evidence="6">
    <location>
        <begin position="258"/>
        <end position="278"/>
    </location>
</feature>
<feature type="transmembrane region" description="Helical" evidence="6">
    <location>
        <begin position="425"/>
        <end position="445"/>
    </location>
</feature>
<dbReference type="PANTHER" id="PTHR30287:SF1">
    <property type="entry name" value="INNER MEMBRANE PROTEIN"/>
    <property type="match status" value="1"/>
</dbReference>
<reference evidence="9" key="1">
    <citation type="submission" date="2015-12" db="EMBL/GenBank/DDBJ databases">
        <authorList>
            <person name="Lauer A."/>
            <person name="Humrighouse B."/>
            <person name="Loparev V."/>
            <person name="Shewmaker P.L."/>
            <person name="Whitney A.M."/>
            <person name="McLaughlin R.W."/>
        </authorList>
    </citation>
    <scope>NUCLEOTIDE SEQUENCE [LARGE SCALE GENOMIC DNA]</scope>
    <source>
        <strain evidence="9">LMG 26678</strain>
    </source>
</reference>
<dbReference type="GO" id="GO:0005886">
    <property type="term" value="C:plasma membrane"/>
    <property type="evidence" value="ECO:0007669"/>
    <property type="project" value="UniProtKB-SubCell"/>
</dbReference>
<feature type="transmembrane region" description="Helical" evidence="6">
    <location>
        <begin position="309"/>
        <end position="331"/>
    </location>
</feature>
<feature type="domain" description="ABC3 transporter permease C-terminal" evidence="7">
    <location>
        <begin position="261"/>
        <end position="372"/>
    </location>
</feature>
<dbReference type="STRING" id="118060.ATZ35_05605"/>
<protein>
    <submittedName>
        <fullName evidence="8">ABC transporter permease</fullName>
    </submittedName>
</protein>
<keyword evidence="4 6" id="KW-1133">Transmembrane helix</keyword>
<feature type="domain" description="ABC3 transporter permease C-terminal" evidence="7">
    <location>
        <begin position="631"/>
        <end position="748"/>
    </location>
</feature>
<evidence type="ECO:0000313" key="9">
    <source>
        <dbReference type="Proteomes" id="UP000067523"/>
    </source>
</evidence>
<evidence type="ECO:0000256" key="2">
    <source>
        <dbReference type="ARBA" id="ARBA00022475"/>
    </source>
</evidence>
<dbReference type="InterPro" id="IPR038766">
    <property type="entry name" value="Membrane_comp_ABC_pdt"/>
</dbReference>
<dbReference type="RefSeq" id="WP_208929880.1">
    <property type="nucleotide sequence ID" value="NZ_CP013655.1"/>
</dbReference>
<dbReference type="AlphaFoldDB" id="A0A0U2VQI4"/>
<accession>A0A0U2VQI4</accession>
<evidence type="ECO:0000256" key="4">
    <source>
        <dbReference type="ARBA" id="ARBA00022989"/>
    </source>
</evidence>
<keyword evidence="3 6" id="KW-0812">Transmembrane</keyword>
<feature type="transmembrane region" description="Helical" evidence="6">
    <location>
        <begin position="351"/>
        <end position="371"/>
    </location>
</feature>
<name>A0A0U2VQI4_9ENTE</name>
<keyword evidence="9" id="KW-1185">Reference proteome</keyword>
<dbReference type="EMBL" id="CP013655">
    <property type="protein sequence ID" value="ALS36655.1"/>
    <property type="molecule type" value="Genomic_DNA"/>
</dbReference>
<feature type="transmembrane region" description="Helical" evidence="6">
    <location>
        <begin position="20"/>
        <end position="40"/>
    </location>
</feature>
<dbReference type="Pfam" id="PF02687">
    <property type="entry name" value="FtsX"/>
    <property type="match status" value="2"/>
</dbReference>
<proteinExistence type="predicted"/>
<feature type="transmembrane region" description="Helical" evidence="6">
    <location>
        <begin position="720"/>
        <end position="741"/>
    </location>
</feature>
<dbReference type="PANTHER" id="PTHR30287">
    <property type="entry name" value="MEMBRANE COMPONENT OF PREDICTED ABC SUPERFAMILY METABOLITE UPTAKE TRANSPORTER"/>
    <property type="match status" value="1"/>
</dbReference>
<evidence type="ECO:0000256" key="6">
    <source>
        <dbReference type="SAM" id="Phobius"/>
    </source>
</evidence>
<feature type="transmembrane region" description="Helical" evidence="6">
    <location>
        <begin position="679"/>
        <end position="700"/>
    </location>
</feature>
<evidence type="ECO:0000256" key="3">
    <source>
        <dbReference type="ARBA" id="ARBA00022692"/>
    </source>
</evidence>
<evidence type="ECO:0000256" key="1">
    <source>
        <dbReference type="ARBA" id="ARBA00004651"/>
    </source>
</evidence>
<dbReference type="Proteomes" id="UP000067523">
    <property type="component" value="Chromosome"/>
</dbReference>
<dbReference type="KEGG" id="erx:ATZ35_05605"/>
<keyword evidence="5 6" id="KW-0472">Membrane</keyword>
<evidence type="ECO:0000256" key="5">
    <source>
        <dbReference type="ARBA" id="ARBA00023136"/>
    </source>
</evidence>
<sequence>MSFLNLKLRRDIFKNWTQFFSVFLMSFLSVLVFVGLQGAWGGLEKSLDNFTTTANLADSWVYSTGFTNEDIEKISELSGVEKVVEKTQIKVTDIRDDTREKYLSVDTYSSDNLSTPFLTEGHELPTKEEEGIWLNKEYATENSIAVGDAIQLKYREHQVKLNVKGFIQSPEKIYYTGTQEFIAPNYSDYGYGIISQRTLQQNFQYRGPSNVIGMRNAKNDIRKNIESILGVKQIAYYNRETLNEVANALDRVGQIRNLSYMFSFIFILLAILAMYTTIRRLIESQIKEIAVLKALGFSNLSIGVHYASYGFLIGGGGAVLGALVSPLLSWFVLNTQKDMFSIPEWTISYNYTSLIVISIVVFTCVLSAFLASREARIGLPVLFLRGGNTKNVHSIILEKMPFLWNALSFENRWAFRDAAINRVRMLMGIIGVAGGMMLLTAGFGMPESINHLVDKAYNQDFTYDRRLETTNFDALNDEFDGQSVQILPARYTPDDGYNRLLIIISKGSFVNMRTKDNKTVSNDGIYLTNGFAERANLKVGNKVKVRSSLDTNDYEFEVKGIITSETNQGAYIMQETWEKAGGKFAPHTLLVGANLAVSELKNNSNVESVINIVDQKENAYEFVESLSSIFMMIVVFAILLVVVVLYNLGTLNFVERTRDYATLRVLGFHKKELRRITMIENLFTTVIGWLIGIPLGLWFLDQYVKTFSTIHLEYTSYIGVLNLTFASLIVWGCSLTTTFFVGRRIQKLDMVESLKGVD</sequence>
<dbReference type="InterPro" id="IPR003838">
    <property type="entry name" value="ABC3_permease_C"/>
</dbReference>
<gene>
    <name evidence="8" type="ORF">ATZ35_05605</name>
</gene>
<comment type="subcellular location">
    <subcellularLocation>
        <location evidence="1">Cell membrane</location>
        <topology evidence="1">Multi-pass membrane protein</topology>
    </subcellularLocation>
</comment>
<keyword evidence="2" id="KW-1003">Cell membrane</keyword>
<evidence type="ECO:0000313" key="8">
    <source>
        <dbReference type="EMBL" id="ALS36655.1"/>
    </source>
</evidence>